<proteinExistence type="predicted"/>
<comment type="caution">
    <text evidence="3">The sequence shown here is derived from an EMBL/GenBank/DDBJ whole genome shotgun (WGS) entry which is preliminary data.</text>
</comment>
<protein>
    <submittedName>
        <fullName evidence="3">6507_t:CDS:1</fullName>
    </submittedName>
</protein>
<evidence type="ECO:0000259" key="1">
    <source>
        <dbReference type="PROSITE" id="PS50097"/>
    </source>
</evidence>
<dbReference type="Gene3D" id="1.25.40.420">
    <property type="match status" value="1"/>
</dbReference>
<dbReference type="CDD" id="cd00121">
    <property type="entry name" value="MATH"/>
    <property type="match status" value="1"/>
</dbReference>
<dbReference type="Pfam" id="PF22486">
    <property type="entry name" value="MATH_2"/>
    <property type="match status" value="1"/>
</dbReference>
<reference evidence="3" key="1">
    <citation type="submission" date="2021-06" db="EMBL/GenBank/DDBJ databases">
        <authorList>
            <person name="Kallberg Y."/>
            <person name="Tangrot J."/>
            <person name="Rosling A."/>
        </authorList>
    </citation>
    <scope>NUCLEOTIDE SEQUENCE</scope>
    <source>
        <strain evidence="3">BR232B</strain>
    </source>
</reference>
<evidence type="ECO:0000313" key="4">
    <source>
        <dbReference type="Proteomes" id="UP000789739"/>
    </source>
</evidence>
<dbReference type="InterPro" id="IPR000210">
    <property type="entry name" value="BTB/POZ_dom"/>
</dbReference>
<dbReference type="InterPro" id="IPR002083">
    <property type="entry name" value="MATH/TRAF_dom"/>
</dbReference>
<sequence>MDHLTRPPPTTSTSASFQFTIKNLATLAKPLYSPVFSSGSDQQLWQLGIRPAQDDKEYISVYLYLLPNNRELRNLESWKIRCKATLQLIDEEWRREIVTVVLREFSIRAPCKGCSHFIKRSEVPVNKVHFKINFANVDFSETAVRWSDNHCPIPQSLVDSWSGVLKNSRLADVVFYVNGHAILAMKDVICGRSIYFRNMFESGCVESRRIPMAETKTWKDVDEENETAEDMVLENDRMSLGTKQSNETGFGNSHGITTAAKSPLFKRNSQILDANRSDNTFLSEEELEEAYPSNYYHVVNVTDCDPKTFSHFLHYLYTNEITLRDGTEASDINSLFLLFQVADKYQVNDLRGRILLRIYKNLSVANVAEVLFASTQWADLKQLCMDFAINHFTEVRETDGFSKVTENPLAYSGFAEIAKVLFKSIKLA</sequence>
<dbReference type="CDD" id="cd18186">
    <property type="entry name" value="BTB_POZ_ZBTB_KLHL-like"/>
    <property type="match status" value="1"/>
</dbReference>
<dbReference type="SUPFAM" id="SSF54695">
    <property type="entry name" value="POZ domain"/>
    <property type="match status" value="1"/>
</dbReference>
<dbReference type="PROSITE" id="PS50097">
    <property type="entry name" value="BTB"/>
    <property type="match status" value="1"/>
</dbReference>
<keyword evidence="4" id="KW-1185">Reference proteome</keyword>
<feature type="domain" description="BTB" evidence="1">
    <location>
        <begin position="171"/>
        <end position="325"/>
    </location>
</feature>
<dbReference type="PANTHER" id="PTHR24413">
    <property type="entry name" value="SPECKLE-TYPE POZ PROTEIN"/>
    <property type="match status" value="1"/>
</dbReference>
<evidence type="ECO:0000259" key="2">
    <source>
        <dbReference type="PROSITE" id="PS50144"/>
    </source>
</evidence>
<dbReference type="Gene3D" id="2.60.210.10">
    <property type="entry name" value="Apoptosis, Tumor Necrosis Factor Receptor Associated Protein 2, Chain A"/>
    <property type="match status" value="1"/>
</dbReference>
<dbReference type="Pfam" id="PF00651">
    <property type="entry name" value="BTB"/>
    <property type="match status" value="1"/>
</dbReference>
<dbReference type="AlphaFoldDB" id="A0A9N8WCZ7"/>
<dbReference type="SUPFAM" id="SSF49599">
    <property type="entry name" value="TRAF domain-like"/>
    <property type="match status" value="1"/>
</dbReference>
<name>A0A9N8WCZ7_9GLOM</name>
<dbReference type="SMART" id="SM00225">
    <property type="entry name" value="BTB"/>
    <property type="match status" value="1"/>
</dbReference>
<dbReference type="Gene3D" id="3.30.710.10">
    <property type="entry name" value="Potassium Channel Kv1.1, Chain A"/>
    <property type="match status" value="2"/>
</dbReference>
<organism evidence="3 4">
    <name type="scientific">Paraglomus brasilianum</name>
    <dbReference type="NCBI Taxonomy" id="144538"/>
    <lineage>
        <taxon>Eukaryota</taxon>
        <taxon>Fungi</taxon>
        <taxon>Fungi incertae sedis</taxon>
        <taxon>Mucoromycota</taxon>
        <taxon>Glomeromycotina</taxon>
        <taxon>Glomeromycetes</taxon>
        <taxon>Paraglomerales</taxon>
        <taxon>Paraglomeraceae</taxon>
        <taxon>Paraglomus</taxon>
    </lineage>
</organism>
<dbReference type="EMBL" id="CAJVPI010000113">
    <property type="protein sequence ID" value="CAG8482382.1"/>
    <property type="molecule type" value="Genomic_DNA"/>
</dbReference>
<gene>
    <name evidence="3" type="ORF">PBRASI_LOCUS1656</name>
</gene>
<accession>A0A9N8WCZ7</accession>
<dbReference type="InterPro" id="IPR008974">
    <property type="entry name" value="TRAF-like"/>
</dbReference>
<dbReference type="GO" id="GO:0030163">
    <property type="term" value="P:protein catabolic process"/>
    <property type="evidence" value="ECO:0007669"/>
    <property type="project" value="UniProtKB-ARBA"/>
</dbReference>
<feature type="domain" description="MATH" evidence="2">
    <location>
        <begin position="14"/>
        <end position="141"/>
    </location>
</feature>
<dbReference type="OrthoDB" id="6359816at2759"/>
<dbReference type="PROSITE" id="PS50144">
    <property type="entry name" value="MATH"/>
    <property type="match status" value="1"/>
</dbReference>
<dbReference type="SMART" id="SM00061">
    <property type="entry name" value="MATH"/>
    <property type="match status" value="1"/>
</dbReference>
<evidence type="ECO:0000313" key="3">
    <source>
        <dbReference type="EMBL" id="CAG8482382.1"/>
    </source>
</evidence>
<dbReference type="Proteomes" id="UP000789739">
    <property type="component" value="Unassembled WGS sequence"/>
</dbReference>
<dbReference type="InterPro" id="IPR011333">
    <property type="entry name" value="SKP1/BTB/POZ_sf"/>
</dbReference>